<dbReference type="EMBL" id="JAJLJH010000001">
    <property type="protein sequence ID" value="MCK9684818.1"/>
    <property type="molecule type" value="Genomic_DNA"/>
</dbReference>
<comment type="caution">
    <text evidence="2">The sequence shown here is derived from an EMBL/GenBank/DDBJ whole genome shotgun (WGS) entry which is preliminary data.</text>
</comment>
<feature type="region of interest" description="Disordered" evidence="1">
    <location>
        <begin position="123"/>
        <end position="168"/>
    </location>
</feature>
<proteinExistence type="predicted"/>
<evidence type="ECO:0000256" key="1">
    <source>
        <dbReference type="SAM" id="MobiDB-lite"/>
    </source>
</evidence>
<organism evidence="2 3">
    <name type="scientific">Scleromatobacter humisilvae</name>
    <dbReference type="NCBI Taxonomy" id="2897159"/>
    <lineage>
        <taxon>Bacteria</taxon>
        <taxon>Pseudomonadati</taxon>
        <taxon>Pseudomonadota</taxon>
        <taxon>Betaproteobacteria</taxon>
        <taxon>Burkholderiales</taxon>
        <taxon>Sphaerotilaceae</taxon>
        <taxon>Scleromatobacter</taxon>
    </lineage>
</organism>
<dbReference type="Gene3D" id="1.20.1330.10">
    <property type="entry name" value="f41 fragment of flagellin, N-terminal domain"/>
    <property type="match status" value="1"/>
</dbReference>
<feature type="compositionally biased region" description="Basic and acidic residues" evidence="1">
    <location>
        <begin position="151"/>
        <end position="161"/>
    </location>
</feature>
<gene>
    <name evidence="2" type="ORF">LPC04_03760</name>
</gene>
<dbReference type="SUPFAM" id="SSF64518">
    <property type="entry name" value="Phase 1 flagellin"/>
    <property type="match status" value="1"/>
</dbReference>
<evidence type="ECO:0000313" key="3">
    <source>
        <dbReference type="Proteomes" id="UP001139353"/>
    </source>
</evidence>
<protein>
    <submittedName>
        <fullName evidence="2">Uncharacterized protein</fullName>
    </submittedName>
</protein>
<dbReference type="RefSeq" id="WP_275680840.1">
    <property type="nucleotide sequence ID" value="NZ_JAJLJH010000001.1"/>
</dbReference>
<dbReference type="Proteomes" id="UP001139353">
    <property type="component" value="Unassembled WGS sequence"/>
</dbReference>
<keyword evidence="3" id="KW-1185">Reference proteome</keyword>
<sequence>MLTPSTPVATPFSPAQTATARTAAVEANSRADFNAQLQLAKADEARIAHLKAMAAAARDAESQVPDPMTSLSTVAVAGAMNSLPAALNMMQRIAMASASGTLTDADRQTLQTEYAQLTAKVASSVGSVSASEQAQTSTTHDDEREDNAENTWREDSDDHRSTLTQTTEVPQQTVQYQPMEHTVTTQKQVLVEDGHGPQKDPRVDFRTHELHVGADSYEPASMRQSFTTPTMPETFGRIENHAETQHVFVAQAAQVTQFVQVAQTEHIAPVIAVA</sequence>
<reference evidence="2" key="1">
    <citation type="submission" date="2021-11" db="EMBL/GenBank/DDBJ databases">
        <title>BS-T2-15 a new species belonging to the Comamonadaceae family isolated from the soil of a French oak forest.</title>
        <authorList>
            <person name="Mieszkin S."/>
            <person name="Alain K."/>
        </authorList>
    </citation>
    <scope>NUCLEOTIDE SEQUENCE</scope>
    <source>
        <strain evidence="2">BS-T2-15</strain>
    </source>
</reference>
<evidence type="ECO:0000313" key="2">
    <source>
        <dbReference type="EMBL" id="MCK9684818.1"/>
    </source>
</evidence>
<dbReference type="AlphaFoldDB" id="A0A9X1YF16"/>
<accession>A0A9X1YF16</accession>
<name>A0A9X1YF16_9BURK</name>